<dbReference type="PRINTS" id="PR00409">
    <property type="entry name" value="PHDIOXRDTASE"/>
</dbReference>
<protein>
    <submittedName>
        <fullName evidence="3">Vanillate demethylase subunit B</fullName>
    </submittedName>
</protein>
<dbReference type="CDD" id="cd00207">
    <property type="entry name" value="fer2"/>
    <property type="match status" value="1"/>
</dbReference>
<dbReference type="Pfam" id="PF00175">
    <property type="entry name" value="NAD_binding_1"/>
    <property type="match status" value="1"/>
</dbReference>
<dbReference type="PROSITE" id="PS51085">
    <property type="entry name" value="2FE2S_FER_2"/>
    <property type="match status" value="1"/>
</dbReference>
<dbReference type="GO" id="GO:0051537">
    <property type="term" value="F:2 iron, 2 sulfur cluster binding"/>
    <property type="evidence" value="ECO:0007669"/>
    <property type="project" value="InterPro"/>
</dbReference>
<dbReference type="SUPFAM" id="SSF54292">
    <property type="entry name" value="2Fe-2S ferredoxin-like"/>
    <property type="match status" value="1"/>
</dbReference>
<dbReference type="PROSITE" id="PS51384">
    <property type="entry name" value="FAD_FR"/>
    <property type="match status" value="1"/>
</dbReference>
<dbReference type="Pfam" id="PF00111">
    <property type="entry name" value="Fer2"/>
    <property type="match status" value="1"/>
</dbReference>
<dbReference type="InterPro" id="IPR039261">
    <property type="entry name" value="FNR_nucleotide-bd"/>
</dbReference>
<dbReference type="InterPro" id="IPR012675">
    <property type="entry name" value="Beta-grasp_dom_sf"/>
</dbReference>
<dbReference type="SUPFAM" id="SSF63380">
    <property type="entry name" value="Riboflavin synthase domain-like"/>
    <property type="match status" value="1"/>
</dbReference>
<name>A0A1I4FFD4_9PROT</name>
<dbReference type="GO" id="GO:0032259">
    <property type="term" value="P:methylation"/>
    <property type="evidence" value="ECO:0007669"/>
    <property type="project" value="UniProtKB-KW"/>
</dbReference>
<dbReference type="InterPro" id="IPR050415">
    <property type="entry name" value="MRET"/>
</dbReference>
<proteinExistence type="predicted"/>
<keyword evidence="3" id="KW-0489">Methyltransferase</keyword>
<evidence type="ECO:0000259" key="1">
    <source>
        <dbReference type="PROSITE" id="PS51085"/>
    </source>
</evidence>
<dbReference type="GO" id="GO:0008168">
    <property type="term" value="F:methyltransferase activity"/>
    <property type="evidence" value="ECO:0007669"/>
    <property type="project" value="UniProtKB-KW"/>
</dbReference>
<dbReference type="InterPro" id="IPR001433">
    <property type="entry name" value="OxRdtase_FAD/NAD-bd"/>
</dbReference>
<reference evidence="3 4" key="1">
    <citation type="submission" date="2016-10" db="EMBL/GenBank/DDBJ databases">
        <authorList>
            <person name="de Groot N.N."/>
        </authorList>
    </citation>
    <scope>NUCLEOTIDE SEQUENCE [LARGE SCALE GENOMIC DNA]</scope>
    <source>
        <strain evidence="3 4">DSM 19981</strain>
    </source>
</reference>
<feature type="domain" description="FAD-binding FR-type" evidence="2">
    <location>
        <begin position="5"/>
        <end position="107"/>
    </location>
</feature>
<dbReference type="EMBL" id="FOSQ01000032">
    <property type="protein sequence ID" value="SFL16695.1"/>
    <property type="molecule type" value="Genomic_DNA"/>
</dbReference>
<dbReference type="SUPFAM" id="SSF52343">
    <property type="entry name" value="Ferredoxin reductase-like, C-terminal NADP-linked domain"/>
    <property type="match status" value="1"/>
</dbReference>
<accession>A0A1I4FFD4</accession>
<dbReference type="OrthoDB" id="9792185at2"/>
<dbReference type="RefSeq" id="WP_092963617.1">
    <property type="nucleotide sequence ID" value="NZ_FOSQ01000032.1"/>
</dbReference>
<dbReference type="PANTHER" id="PTHR47354">
    <property type="entry name" value="NADH OXIDOREDUCTASE HCR"/>
    <property type="match status" value="1"/>
</dbReference>
<dbReference type="Proteomes" id="UP000199473">
    <property type="component" value="Unassembled WGS sequence"/>
</dbReference>
<dbReference type="PROSITE" id="PS00197">
    <property type="entry name" value="2FE2S_FER_1"/>
    <property type="match status" value="1"/>
</dbReference>
<organism evidence="3 4">
    <name type="scientific">Falsiroseomonas stagni DSM 19981</name>
    <dbReference type="NCBI Taxonomy" id="1123062"/>
    <lineage>
        <taxon>Bacteria</taxon>
        <taxon>Pseudomonadati</taxon>
        <taxon>Pseudomonadota</taxon>
        <taxon>Alphaproteobacteria</taxon>
        <taxon>Acetobacterales</taxon>
        <taxon>Roseomonadaceae</taxon>
        <taxon>Falsiroseomonas</taxon>
    </lineage>
</organism>
<feature type="domain" description="2Fe-2S ferredoxin-type" evidence="1">
    <location>
        <begin position="231"/>
        <end position="324"/>
    </location>
</feature>
<dbReference type="InterPro" id="IPR017927">
    <property type="entry name" value="FAD-bd_FR_type"/>
</dbReference>
<dbReference type="GO" id="GO:0016491">
    <property type="term" value="F:oxidoreductase activity"/>
    <property type="evidence" value="ECO:0007669"/>
    <property type="project" value="InterPro"/>
</dbReference>
<dbReference type="PANTHER" id="PTHR47354:SF2">
    <property type="entry name" value="BLR2392 PROTEIN"/>
    <property type="match status" value="1"/>
</dbReference>
<evidence type="ECO:0000313" key="3">
    <source>
        <dbReference type="EMBL" id="SFL16695.1"/>
    </source>
</evidence>
<dbReference type="InterPro" id="IPR017938">
    <property type="entry name" value="Riboflavin_synthase-like_b-brl"/>
</dbReference>
<dbReference type="AlphaFoldDB" id="A0A1I4FFD4"/>
<keyword evidence="4" id="KW-1185">Reference proteome</keyword>
<dbReference type="Gene3D" id="3.10.20.30">
    <property type="match status" value="1"/>
</dbReference>
<evidence type="ECO:0000313" key="4">
    <source>
        <dbReference type="Proteomes" id="UP000199473"/>
    </source>
</evidence>
<dbReference type="Gene3D" id="3.40.50.80">
    <property type="entry name" value="Nucleotide-binding domain of ferredoxin-NADP reductase (FNR) module"/>
    <property type="match status" value="1"/>
</dbReference>
<dbReference type="InterPro" id="IPR036010">
    <property type="entry name" value="2Fe-2S_ferredoxin-like_sf"/>
</dbReference>
<dbReference type="InterPro" id="IPR006058">
    <property type="entry name" value="2Fe2S_fd_BS"/>
</dbReference>
<evidence type="ECO:0000259" key="2">
    <source>
        <dbReference type="PROSITE" id="PS51384"/>
    </source>
</evidence>
<dbReference type="InterPro" id="IPR001041">
    <property type="entry name" value="2Fe-2S_ferredoxin-type"/>
</dbReference>
<sequence>MQRDDDWIPATLRATRMLTPGIREFTLAPDAGAAAYAPGAHLRIQLQVNGRPAIRHYSLVGARPQDSAWRIAVQREDAGRGGSRAMWALEPGDRLTISRPRSHFDLAPGAPEILLLAGGIGITPLIGMAEALLRQRARFRLLYAGRSRGSMAYLPELGALLGDALVVRAEDEAGRPDLRQAFAELAPGAEAYVCGPIGLLEAARRAWSAAGRPSAGLVFETFGSSGHADPRAFTVRIPRLGRDIDVPADGSMLEALEAAGIGVLSDCRRGECGLCAVDVLAVEGRIDHRDVFFSDRQHGENRRLCACVSRVVGNSITIDPPWRGDAPLAPGRGPAVASPA</sequence>
<keyword evidence="3" id="KW-0808">Transferase</keyword>
<dbReference type="STRING" id="1123062.SAMN02745775_1322"/>
<dbReference type="CDD" id="cd06185">
    <property type="entry name" value="PDR_like"/>
    <property type="match status" value="1"/>
</dbReference>
<dbReference type="Gene3D" id="2.40.30.10">
    <property type="entry name" value="Translation factors"/>
    <property type="match status" value="1"/>
</dbReference>
<gene>
    <name evidence="3" type="ORF">SAMN02745775_1322</name>
</gene>